<dbReference type="AlphaFoldDB" id="X1SSY1"/>
<reference evidence="1" key="1">
    <citation type="journal article" date="2014" name="Front. Microbiol.">
        <title>High frequency of phylogenetically diverse reductive dehalogenase-homologous genes in deep subseafloor sedimentary metagenomes.</title>
        <authorList>
            <person name="Kawai M."/>
            <person name="Futagami T."/>
            <person name="Toyoda A."/>
            <person name="Takaki Y."/>
            <person name="Nishi S."/>
            <person name="Hori S."/>
            <person name="Arai W."/>
            <person name="Tsubouchi T."/>
            <person name="Morono Y."/>
            <person name="Uchiyama I."/>
            <person name="Ito T."/>
            <person name="Fujiyama A."/>
            <person name="Inagaki F."/>
            <person name="Takami H."/>
        </authorList>
    </citation>
    <scope>NUCLEOTIDE SEQUENCE</scope>
    <source>
        <strain evidence="1">Expedition CK06-06</strain>
    </source>
</reference>
<protein>
    <submittedName>
        <fullName evidence="1">Uncharacterized protein</fullName>
    </submittedName>
</protein>
<proteinExistence type="predicted"/>
<organism evidence="1">
    <name type="scientific">marine sediment metagenome</name>
    <dbReference type="NCBI Taxonomy" id="412755"/>
    <lineage>
        <taxon>unclassified sequences</taxon>
        <taxon>metagenomes</taxon>
        <taxon>ecological metagenomes</taxon>
    </lineage>
</organism>
<name>X1SSY1_9ZZZZ</name>
<dbReference type="EMBL" id="BARW01002392">
    <property type="protein sequence ID" value="GAI70939.1"/>
    <property type="molecule type" value="Genomic_DNA"/>
</dbReference>
<comment type="caution">
    <text evidence="1">The sequence shown here is derived from an EMBL/GenBank/DDBJ whole genome shotgun (WGS) entry which is preliminary data.</text>
</comment>
<evidence type="ECO:0000313" key="1">
    <source>
        <dbReference type="EMBL" id="GAI70939.1"/>
    </source>
</evidence>
<accession>X1SSY1</accession>
<gene>
    <name evidence="1" type="ORF">S12H4_06712</name>
</gene>
<sequence length="69" mass="7724">MATHLDLALLSNRNHALYEVLNPFPGLLGTDWPGWMQRLILHLVIIKIAIRDPATATGPPRVTYYGQDS</sequence>